<evidence type="ECO:0000313" key="1">
    <source>
        <dbReference type="EMBL" id="EYC38228.1"/>
    </source>
</evidence>
<comment type="caution">
    <text evidence="1">The sequence shown here is derived from an EMBL/GenBank/DDBJ whole genome shotgun (WGS) entry which is preliminary data.</text>
</comment>
<gene>
    <name evidence="1" type="primary">Acey_s0732.g1921</name>
    <name evidence="1" type="ORF">Y032_0732g1921</name>
</gene>
<dbReference type="STRING" id="53326.A0A016WGU0"/>
<reference evidence="2" key="1">
    <citation type="journal article" date="2015" name="Nat. Genet.">
        <title>The genome and transcriptome of the zoonotic hookworm Ancylostoma ceylanicum identify infection-specific gene families.</title>
        <authorList>
            <person name="Schwarz E.M."/>
            <person name="Hu Y."/>
            <person name="Antoshechkin I."/>
            <person name="Miller M.M."/>
            <person name="Sternberg P.W."/>
            <person name="Aroian R.V."/>
        </authorList>
    </citation>
    <scope>NUCLEOTIDE SEQUENCE</scope>
    <source>
        <strain evidence="2">HY135</strain>
    </source>
</reference>
<evidence type="ECO:0000313" key="2">
    <source>
        <dbReference type="Proteomes" id="UP000024635"/>
    </source>
</evidence>
<dbReference type="OrthoDB" id="5863535at2759"/>
<sequence>MAKATHYEKSNQELDTRDDEQLTYRLAKSCRRQAEDVEKFSEINDQHGKFLVDCRKDPVPWKLLHEDDVMIASLDKWGTDFPRNGAFKYLAVSFDGCLSHDVTARIYATWLKWRSLTGVLYDKNIPDRTKPKIYRFVVRPVALYATQCWPAAKEIERRLGVMKMKIFAGWPELLAMTTSAT</sequence>
<dbReference type="PANTHER" id="PTHR46238:SF8">
    <property type="entry name" value="ENDONUCLEASE_EXONUCLEASE_PHOSPHATASE DOMAIN-CONTAINING PROTEIN"/>
    <property type="match status" value="1"/>
</dbReference>
<accession>A0A016WGU0</accession>
<dbReference type="PANTHER" id="PTHR46238">
    <property type="entry name" value="REVERSE TRANSCRIPTASE DOMAIN-CONTAINING PROTEIN"/>
    <property type="match status" value="1"/>
</dbReference>
<keyword evidence="2" id="KW-1185">Reference proteome</keyword>
<protein>
    <submittedName>
        <fullName evidence="1">Uncharacterized protein</fullName>
    </submittedName>
</protein>
<dbReference type="Proteomes" id="UP000024635">
    <property type="component" value="Unassembled WGS sequence"/>
</dbReference>
<dbReference type="AlphaFoldDB" id="A0A016WGU0"/>
<organism evidence="1 2">
    <name type="scientific">Ancylostoma ceylanicum</name>
    <dbReference type="NCBI Taxonomy" id="53326"/>
    <lineage>
        <taxon>Eukaryota</taxon>
        <taxon>Metazoa</taxon>
        <taxon>Ecdysozoa</taxon>
        <taxon>Nematoda</taxon>
        <taxon>Chromadorea</taxon>
        <taxon>Rhabditida</taxon>
        <taxon>Rhabditina</taxon>
        <taxon>Rhabditomorpha</taxon>
        <taxon>Strongyloidea</taxon>
        <taxon>Ancylostomatidae</taxon>
        <taxon>Ancylostomatinae</taxon>
        <taxon>Ancylostoma</taxon>
    </lineage>
</organism>
<proteinExistence type="predicted"/>
<dbReference type="EMBL" id="JARK01000332">
    <property type="protein sequence ID" value="EYC38228.1"/>
    <property type="molecule type" value="Genomic_DNA"/>
</dbReference>
<name>A0A016WGU0_9BILA</name>